<accession>A0A2L2TU11</accession>
<dbReference type="EMBL" id="LN649229">
    <property type="protein sequence ID" value="CEI63645.1"/>
    <property type="molecule type" value="Genomic_DNA"/>
</dbReference>
<organism evidence="1 2">
    <name type="scientific">Fusarium venenatum</name>
    <dbReference type="NCBI Taxonomy" id="56646"/>
    <lineage>
        <taxon>Eukaryota</taxon>
        <taxon>Fungi</taxon>
        <taxon>Dikarya</taxon>
        <taxon>Ascomycota</taxon>
        <taxon>Pezizomycotina</taxon>
        <taxon>Sordariomycetes</taxon>
        <taxon>Hypocreomycetidae</taxon>
        <taxon>Hypocreales</taxon>
        <taxon>Nectriaceae</taxon>
        <taxon>Fusarium</taxon>
    </lineage>
</organism>
<proteinExistence type="predicted"/>
<keyword evidence="2" id="KW-1185">Reference proteome</keyword>
<sequence>MKVAILGATGFASWETPYRPPYGGCRQLDRYNPPRISVAKFTFITLGGCT</sequence>
<evidence type="ECO:0000313" key="1">
    <source>
        <dbReference type="EMBL" id="CEI63645.1"/>
    </source>
</evidence>
<dbReference type="AlphaFoldDB" id="A0A2L2TU11"/>
<evidence type="ECO:0000313" key="2">
    <source>
        <dbReference type="Proteomes" id="UP000245910"/>
    </source>
</evidence>
<name>A0A2L2TU11_9HYPO</name>
<dbReference type="Proteomes" id="UP000245910">
    <property type="component" value="Chromosome I"/>
</dbReference>
<protein>
    <submittedName>
        <fullName evidence="1">Uncharacterized protein</fullName>
    </submittedName>
</protein>
<reference evidence="2" key="1">
    <citation type="submission" date="2014-10" db="EMBL/GenBank/DDBJ databases">
        <authorList>
            <person name="King R."/>
        </authorList>
    </citation>
    <scope>NUCLEOTIDE SEQUENCE [LARGE SCALE GENOMIC DNA]</scope>
    <source>
        <strain evidence="2">A3/5</strain>
    </source>
</reference>